<accession>A0AAE1RJ59</accession>
<feature type="chain" id="PRO_5041783081" description="Xyloglucan endotransglucosylase/hydrolase" evidence="7">
    <location>
        <begin position="24"/>
        <end position="285"/>
    </location>
</feature>
<evidence type="ECO:0000256" key="3">
    <source>
        <dbReference type="ARBA" id="ARBA00023157"/>
    </source>
</evidence>
<organism evidence="9 10">
    <name type="scientific">Anisodus tanguticus</name>
    <dbReference type="NCBI Taxonomy" id="243964"/>
    <lineage>
        <taxon>Eukaryota</taxon>
        <taxon>Viridiplantae</taxon>
        <taxon>Streptophyta</taxon>
        <taxon>Embryophyta</taxon>
        <taxon>Tracheophyta</taxon>
        <taxon>Spermatophyta</taxon>
        <taxon>Magnoliopsida</taxon>
        <taxon>eudicotyledons</taxon>
        <taxon>Gunneridae</taxon>
        <taxon>Pentapetalae</taxon>
        <taxon>asterids</taxon>
        <taxon>lamiids</taxon>
        <taxon>Solanales</taxon>
        <taxon>Solanaceae</taxon>
        <taxon>Solanoideae</taxon>
        <taxon>Hyoscyameae</taxon>
        <taxon>Anisodus</taxon>
    </lineage>
</organism>
<keyword evidence="7" id="KW-0732">Signal</keyword>
<evidence type="ECO:0000259" key="8">
    <source>
        <dbReference type="PROSITE" id="PS51762"/>
    </source>
</evidence>
<dbReference type="GO" id="GO:0016762">
    <property type="term" value="F:xyloglucan:xyloglucosyl transferase activity"/>
    <property type="evidence" value="ECO:0007669"/>
    <property type="project" value="UniProtKB-EC"/>
</dbReference>
<dbReference type="EC" id="2.4.1.207" evidence="7"/>
<dbReference type="FunFam" id="2.60.120.200:FF:000025">
    <property type="entry name" value="Xyloglucan endotransglucosylase/hydrolase"/>
    <property type="match status" value="1"/>
</dbReference>
<dbReference type="GO" id="GO:0010411">
    <property type="term" value="P:xyloglucan metabolic process"/>
    <property type="evidence" value="ECO:0007669"/>
    <property type="project" value="InterPro"/>
</dbReference>
<comment type="similarity">
    <text evidence="5">Belongs to the glycosyl hydrolase 16 family. XTH group 1 subfamily.</text>
</comment>
<comment type="caution">
    <text evidence="9">The sequence shown here is derived from an EMBL/GenBank/DDBJ whole genome shotgun (WGS) entry which is preliminary data.</text>
</comment>
<feature type="domain" description="GH16" evidence="8">
    <location>
        <begin position="21"/>
        <end position="215"/>
    </location>
</feature>
<keyword evidence="7" id="KW-0052">Apoplast</keyword>
<feature type="active site" description="Nucleophile" evidence="6">
    <location>
        <position position="106"/>
    </location>
</feature>
<evidence type="ECO:0000256" key="1">
    <source>
        <dbReference type="ARBA" id="ARBA00022679"/>
    </source>
</evidence>
<dbReference type="Gene3D" id="2.60.120.200">
    <property type="match status" value="1"/>
</dbReference>
<evidence type="ECO:0000256" key="2">
    <source>
        <dbReference type="ARBA" id="ARBA00022801"/>
    </source>
</evidence>
<dbReference type="EMBL" id="JAVYJV010000016">
    <property type="protein sequence ID" value="KAK4351647.1"/>
    <property type="molecule type" value="Genomic_DNA"/>
</dbReference>
<evidence type="ECO:0000256" key="6">
    <source>
        <dbReference type="PIRSR" id="PIRSR005604-1"/>
    </source>
</evidence>
<dbReference type="PROSITE" id="PS51762">
    <property type="entry name" value="GH16_2"/>
    <property type="match status" value="1"/>
</dbReference>
<keyword evidence="7" id="KW-0964">Secreted</keyword>
<evidence type="ECO:0000256" key="7">
    <source>
        <dbReference type="RuleBase" id="RU361120"/>
    </source>
</evidence>
<reference evidence="9" key="1">
    <citation type="submission" date="2023-12" db="EMBL/GenBank/DDBJ databases">
        <title>Genome assembly of Anisodus tanguticus.</title>
        <authorList>
            <person name="Wang Y.-J."/>
        </authorList>
    </citation>
    <scope>NUCLEOTIDE SEQUENCE</scope>
    <source>
        <strain evidence="9">KB-2021</strain>
        <tissue evidence="9">Leaf</tissue>
    </source>
</reference>
<dbReference type="Pfam" id="PF00722">
    <property type="entry name" value="Glyco_hydro_16"/>
    <property type="match status" value="1"/>
</dbReference>
<sequence length="285" mass="32868">MYSSIKIVCLFGLLLLRILASRAKDVPYDVNYKIIYGDQHVVSFNQGRELQISMDKSSGSGFGSKEKHGSGFFHMKIKLPDRDSAGVVVAFYLHSDSNIHDEVDFEFLGSREGKPYTLQTNVFANGEGNREQRMHLWFDPTADFHNYKIMWNDHQIVLFVDNIPIRVFKNNSNIGVGYPSQPMQILGTIWDGDSWATDGGNTKTNYSFAPFKAHFQDFNIVSCPIISSNTNNCNSQSYWWSRSKYWKLSSTQRKRYEEYRAKYLTYDYCDDKSRFPTTPPPECVV</sequence>
<name>A0AAE1RJ59_9SOLA</name>
<keyword evidence="7" id="KW-0961">Cell wall biogenesis/degradation</keyword>
<keyword evidence="7" id="KW-0134">Cell wall</keyword>
<protein>
    <recommendedName>
        <fullName evidence="7">Xyloglucan endotransglucosylase/hydrolase</fullName>
        <ecNumber evidence="7">2.4.1.207</ecNumber>
    </recommendedName>
</protein>
<dbReference type="GO" id="GO:0042546">
    <property type="term" value="P:cell wall biogenesis"/>
    <property type="evidence" value="ECO:0007669"/>
    <property type="project" value="InterPro"/>
</dbReference>
<dbReference type="PIRSF" id="PIRSF005604">
    <property type="entry name" value="XET"/>
    <property type="match status" value="1"/>
</dbReference>
<dbReference type="InterPro" id="IPR000757">
    <property type="entry name" value="Beta-glucanase-like"/>
</dbReference>
<keyword evidence="3" id="KW-1015">Disulfide bond</keyword>
<feature type="signal peptide" evidence="7">
    <location>
        <begin position="1"/>
        <end position="23"/>
    </location>
</feature>
<dbReference type="Proteomes" id="UP001291623">
    <property type="component" value="Unassembled WGS sequence"/>
</dbReference>
<comment type="PTM">
    <text evidence="7">Contains at least one intrachain disulfide bond essential for its enzymatic activity.</text>
</comment>
<keyword evidence="4 7" id="KW-0326">Glycosidase</keyword>
<evidence type="ECO:0000313" key="10">
    <source>
        <dbReference type="Proteomes" id="UP001291623"/>
    </source>
</evidence>
<dbReference type="InterPro" id="IPR013320">
    <property type="entry name" value="ConA-like_dom_sf"/>
</dbReference>
<dbReference type="GO" id="GO:0004553">
    <property type="term" value="F:hydrolase activity, hydrolyzing O-glycosyl compounds"/>
    <property type="evidence" value="ECO:0007669"/>
    <property type="project" value="InterPro"/>
</dbReference>
<dbReference type="GO" id="GO:0071555">
    <property type="term" value="P:cell wall organization"/>
    <property type="evidence" value="ECO:0007669"/>
    <property type="project" value="UniProtKB-KW"/>
</dbReference>
<gene>
    <name evidence="9" type="ORF">RND71_030960</name>
</gene>
<dbReference type="AlphaFoldDB" id="A0AAE1RJ59"/>
<comment type="function">
    <text evidence="7">Catalyzes xyloglucan endohydrolysis (XEH) and/or endotransglycosylation (XET). Cleaves and religates xyloglucan polymers, an essential constituent of the primary cell wall, and thereby participates in cell wall construction of growing tissues.</text>
</comment>
<keyword evidence="10" id="KW-1185">Reference proteome</keyword>
<dbReference type="InterPro" id="IPR010713">
    <property type="entry name" value="XET_C"/>
</dbReference>
<feature type="active site" description="Nucleophile" evidence="6">
    <location>
        <position position="102"/>
    </location>
</feature>
<comment type="subcellular location">
    <subcellularLocation>
        <location evidence="7">Secreted</location>
        <location evidence="7">Cell wall</location>
    </subcellularLocation>
    <subcellularLocation>
        <location evidence="7">Secreted</location>
        <location evidence="7">Extracellular space</location>
        <location evidence="7">Apoplast</location>
    </subcellularLocation>
</comment>
<dbReference type="InterPro" id="IPR016455">
    <property type="entry name" value="XTH"/>
</dbReference>
<dbReference type="PANTHER" id="PTHR31062">
    <property type="entry name" value="XYLOGLUCAN ENDOTRANSGLUCOSYLASE/HYDROLASE PROTEIN 8-RELATED"/>
    <property type="match status" value="1"/>
</dbReference>
<proteinExistence type="inferred from homology"/>
<evidence type="ECO:0000256" key="4">
    <source>
        <dbReference type="ARBA" id="ARBA00023295"/>
    </source>
</evidence>
<evidence type="ECO:0000313" key="9">
    <source>
        <dbReference type="EMBL" id="KAK4351647.1"/>
    </source>
</evidence>
<dbReference type="GO" id="GO:0048046">
    <property type="term" value="C:apoplast"/>
    <property type="evidence" value="ECO:0007669"/>
    <property type="project" value="UniProtKB-SubCell"/>
</dbReference>
<keyword evidence="2 7" id="KW-0378">Hydrolase</keyword>
<dbReference type="Pfam" id="PF06955">
    <property type="entry name" value="XET_C"/>
    <property type="match status" value="1"/>
</dbReference>
<dbReference type="CDD" id="cd02176">
    <property type="entry name" value="GH16_XET"/>
    <property type="match status" value="1"/>
</dbReference>
<dbReference type="SUPFAM" id="SSF49899">
    <property type="entry name" value="Concanavalin A-like lectins/glucanases"/>
    <property type="match status" value="1"/>
</dbReference>
<evidence type="ECO:0000256" key="5">
    <source>
        <dbReference type="ARBA" id="ARBA00038488"/>
    </source>
</evidence>
<dbReference type="InterPro" id="IPR044791">
    <property type="entry name" value="Beta-glucanase/XTH"/>
</dbReference>
<keyword evidence="1 7" id="KW-0808">Transferase</keyword>